<dbReference type="Proteomes" id="UP000824469">
    <property type="component" value="Unassembled WGS sequence"/>
</dbReference>
<evidence type="ECO:0000313" key="3">
    <source>
        <dbReference type="Proteomes" id="UP000824469"/>
    </source>
</evidence>
<organism evidence="2 3">
    <name type="scientific">Taxus chinensis</name>
    <name type="common">Chinese yew</name>
    <name type="synonym">Taxus wallichiana var. chinensis</name>
    <dbReference type="NCBI Taxonomy" id="29808"/>
    <lineage>
        <taxon>Eukaryota</taxon>
        <taxon>Viridiplantae</taxon>
        <taxon>Streptophyta</taxon>
        <taxon>Embryophyta</taxon>
        <taxon>Tracheophyta</taxon>
        <taxon>Spermatophyta</taxon>
        <taxon>Pinopsida</taxon>
        <taxon>Pinidae</taxon>
        <taxon>Conifers II</taxon>
        <taxon>Cupressales</taxon>
        <taxon>Taxaceae</taxon>
        <taxon>Taxus</taxon>
    </lineage>
</organism>
<gene>
    <name evidence="2" type="ORF">KI387_026132</name>
</gene>
<dbReference type="EMBL" id="JAHRHJ020000006">
    <property type="protein sequence ID" value="KAH9311097.1"/>
    <property type="molecule type" value="Genomic_DNA"/>
</dbReference>
<protein>
    <submittedName>
        <fullName evidence="2">Uncharacterized protein</fullName>
    </submittedName>
</protein>
<comment type="caution">
    <text evidence="2">The sequence shown here is derived from an EMBL/GenBank/DDBJ whole genome shotgun (WGS) entry which is preliminary data.</text>
</comment>
<proteinExistence type="predicted"/>
<keyword evidence="3" id="KW-1185">Reference proteome</keyword>
<feature type="non-terminal residue" evidence="2">
    <location>
        <position position="246"/>
    </location>
</feature>
<feature type="region of interest" description="Disordered" evidence="1">
    <location>
        <begin position="185"/>
        <end position="208"/>
    </location>
</feature>
<feature type="compositionally biased region" description="Basic and acidic residues" evidence="1">
    <location>
        <begin position="186"/>
        <end position="200"/>
    </location>
</feature>
<accession>A0AA38FV76</accession>
<sequence>CKYFWSARREAHSVENVQLWSVLAREKSEIAAYRGRLMKLESNLFVMKSHHDAVVDNSVVANTTAHTARKGRNKRATVVTACALPSSKNIQPRSWGRKVTTYKTVTEEKEKNNGEEKKSKYEGKEKVSTALTIVPQGIPTPKEEQEKVAAVLINSNDFELDKNKYRITSDLPTVISTFGTSLPVTGRKENGNEHAAERKGPLIGSTPNLNFMESKASESSEDGSASYRGVSNRVNGWVATATARDD</sequence>
<dbReference type="OMA" id="AWVESKI"/>
<evidence type="ECO:0000313" key="2">
    <source>
        <dbReference type="EMBL" id="KAH9311097.1"/>
    </source>
</evidence>
<dbReference type="AlphaFoldDB" id="A0AA38FV76"/>
<name>A0AA38FV76_TAXCH</name>
<reference evidence="2 3" key="1">
    <citation type="journal article" date="2021" name="Nat. Plants">
        <title>The Taxus genome provides insights into paclitaxel biosynthesis.</title>
        <authorList>
            <person name="Xiong X."/>
            <person name="Gou J."/>
            <person name="Liao Q."/>
            <person name="Li Y."/>
            <person name="Zhou Q."/>
            <person name="Bi G."/>
            <person name="Li C."/>
            <person name="Du R."/>
            <person name="Wang X."/>
            <person name="Sun T."/>
            <person name="Guo L."/>
            <person name="Liang H."/>
            <person name="Lu P."/>
            <person name="Wu Y."/>
            <person name="Zhang Z."/>
            <person name="Ro D.K."/>
            <person name="Shang Y."/>
            <person name="Huang S."/>
            <person name="Yan J."/>
        </authorList>
    </citation>
    <scope>NUCLEOTIDE SEQUENCE [LARGE SCALE GENOMIC DNA]</scope>
    <source>
        <strain evidence="2">Ta-2019</strain>
    </source>
</reference>
<evidence type="ECO:0000256" key="1">
    <source>
        <dbReference type="SAM" id="MobiDB-lite"/>
    </source>
</evidence>
<feature type="non-terminal residue" evidence="2">
    <location>
        <position position="1"/>
    </location>
</feature>